<feature type="compositionally biased region" description="Basic and acidic residues" evidence="1">
    <location>
        <begin position="424"/>
        <end position="435"/>
    </location>
</feature>
<feature type="compositionally biased region" description="Basic and acidic residues" evidence="1">
    <location>
        <begin position="446"/>
        <end position="459"/>
    </location>
</feature>
<evidence type="ECO:0000313" key="3">
    <source>
        <dbReference type="Proteomes" id="UP000314294"/>
    </source>
</evidence>
<gene>
    <name evidence="2" type="ORF">EYF80_054954</name>
</gene>
<sequence length="774" mass="84883">METTEPRPSPQGPVSRDDCGLWMKMDPDPVTGSPLGNRREEPQDEPRARPPGAIPRYYSVMDDEVFIPPPPTHTAPVLAAEGSADAQVNDSSMTLTNEAAGATEAEDNPGGLDWHGGERRSMATRDEEDEVIVSTEQTSTASMDTTSLSKDAILPGDQDHTSMEDAGSDPTGTHHKGDGESAEEPEDVGILSEETCRESEAQKNNYPKEEPSGNSQHVTQFDEEGESEDVSGAAETDSKLTTENAECGDVETNAPAVSSDEEELCKSGKHTVDGATGQAQVQDVPAGESNGDEEHVDTRSLNYTLTKSSWVRRESGTGETRVSRLSFSGGAEEMAAKDEQGDGGRRISIGIQQGEQLLQRLQLVQLRQDVITPESPQAAEQDAQETRGGRLGTEVDEGAGTKVDEGAGMKVDEGVGTDLMAKTENNEGKDVEAKARRFSSTTPVESEPRERDSDGDRVPADLPQMDPSETSSTKIPLLSFRRRLSVDETCVERPVLQEDRHLQRAGDVVNLADDPDVLEIPFKNSILLEPNEGPDRRGGGEWPFSERKMKKEISEETQRELVLFNQGKIPGEYSKGEDRQLKETKLLFEGFQKENVEGPTRQRKPPPKGRVYPSVLERTRSLEMLSLKVCSFSRAHSFRLYRETETQAETLRPTTPTTPTGSRDATPPSLYAKRDKPAHLCRSMDSISTSVSTGDTRRESGEVIGPQESPVLRGNPFFKLRPALGLKPEVEKDIREAKEREEELQRQRCTLYGENRRSGEDGETSRDKPALVPG</sequence>
<feature type="compositionally biased region" description="Polar residues" evidence="1">
    <location>
        <begin position="86"/>
        <end position="97"/>
    </location>
</feature>
<evidence type="ECO:0008006" key="4">
    <source>
        <dbReference type="Google" id="ProtNLM"/>
    </source>
</evidence>
<evidence type="ECO:0000256" key="1">
    <source>
        <dbReference type="SAM" id="MobiDB-lite"/>
    </source>
</evidence>
<feature type="region of interest" description="Disordered" evidence="1">
    <location>
        <begin position="593"/>
        <end position="612"/>
    </location>
</feature>
<feature type="compositionally biased region" description="Basic and acidic residues" evidence="1">
    <location>
        <begin position="115"/>
        <end position="125"/>
    </location>
</feature>
<feature type="compositionally biased region" description="Basic and acidic residues" evidence="1">
    <location>
        <begin position="194"/>
        <end position="211"/>
    </location>
</feature>
<dbReference type="OrthoDB" id="8902708at2759"/>
<feature type="compositionally biased region" description="Basic and acidic residues" evidence="1">
    <location>
        <begin position="737"/>
        <end position="746"/>
    </location>
</feature>
<dbReference type="PANTHER" id="PTHR18839:SF0">
    <property type="entry name" value="MITOTIC INTERACTOR AND SUBSTRATE OF PLK1 ISOFORM X1-RELATED"/>
    <property type="match status" value="1"/>
</dbReference>
<accession>A0A4Z2F294</accession>
<organism evidence="2 3">
    <name type="scientific">Liparis tanakae</name>
    <name type="common">Tanaka's snailfish</name>
    <dbReference type="NCBI Taxonomy" id="230148"/>
    <lineage>
        <taxon>Eukaryota</taxon>
        <taxon>Metazoa</taxon>
        <taxon>Chordata</taxon>
        <taxon>Craniata</taxon>
        <taxon>Vertebrata</taxon>
        <taxon>Euteleostomi</taxon>
        <taxon>Actinopterygii</taxon>
        <taxon>Neopterygii</taxon>
        <taxon>Teleostei</taxon>
        <taxon>Neoteleostei</taxon>
        <taxon>Acanthomorphata</taxon>
        <taxon>Eupercaria</taxon>
        <taxon>Perciformes</taxon>
        <taxon>Cottioidei</taxon>
        <taxon>Cottales</taxon>
        <taxon>Liparidae</taxon>
        <taxon>Liparis</taxon>
    </lineage>
</organism>
<reference evidence="2 3" key="1">
    <citation type="submission" date="2019-03" db="EMBL/GenBank/DDBJ databases">
        <title>First draft genome of Liparis tanakae, snailfish: a comprehensive survey of snailfish specific genes.</title>
        <authorList>
            <person name="Kim W."/>
            <person name="Song I."/>
            <person name="Jeong J.-H."/>
            <person name="Kim D."/>
            <person name="Kim S."/>
            <person name="Ryu S."/>
            <person name="Song J.Y."/>
            <person name="Lee S.K."/>
        </authorList>
    </citation>
    <scope>NUCLEOTIDE SEQUENCE [LARGE SCALE GENOMIC DNA]</scope>
    <source>
        <tissue evidence="2">Muscle</tissue>
    </source>
</reference>
<dbReference type="InterPro" id="IPR042779">
    <property type="entry name" value="MISP/MISP3-like"/>
</dbReference>
<feature type="region of interest" description="Disordered" evidence="1">
    <location>
        <begin position="312"/>
        <end position="346"/>
    </location>
</feature>
<protein>
    <recommendedName>
        <fullName evidence="4">Mitotic interactor and substrate of PLK1</fullName>
    </recommendedName>
</protein>
<feature type="compositionally biased region" description="Polar residues" evidence="1">
    <location>
        <begin position="134"/>
        <end position="149"/>
    </location>
</feature>
<feature type="compositionally biased region" description="Basic and acidic residues" evidence="1">
    <location>
        <begin position="334"/>
        <end position="345"/>
    </location>
</feature>
<feature type="region of interest" description="Disordered" evidence="1">
    <location>
        <begin position="737"/>
        <end position="774"/>
    </location>
</feature>
<feature type="compositionally biased region" description="Polar residues" evidence="1">
    <location>
        <begin position="317"/>
        <end position="326"/>
    </location>
</feature>
<dbReference type="EMBL" id="SRLO01001873">
    <property type="protein sequence ID" value="TNN34881.1"/>
    <property type="molecule type" value="Genomic_DNA"/>
</dbReference>
<dbReference type="PANTHER" id="PTHR18839">
    <property type="entry name" value="MITOTIC INTERACTOR AND SUBSTRATE OF PLK1 MISP FAMILY MEMBER"/>
    <property type="match status" value="1"/>
</dbReference>
<comment type="caution">
    <text evidence="2">The sequence shown here is derived from an EMBL/GenBank/DDBJ whole genome shotgun (WGS) entry which is preliminary data.</text>
</comment>
<evidence type="ECO:0000313" key="2">
    <source>
        <dbReference type="EMBL" id="TNN34881.1"/>
    </source>
</evidence>
<feature type="region of interest" description="Disordered" evidence="1">
    <location>
        <begin position="644"/>
        <end position="672"/>
    </location>
</feature>
<feature type="compositionally biased region" description="Basic and acidic residues" evidence="1">
    <location>
        <begin position="37"/>
        <end position="48"/>
    </location>
</feature>
<feature type="compositionally biased region" description="Basic and acidic residues" evidence="1">
    <location>
        <begin position="754"/>
        <end position="774"/>
    </location>
</feature>
<proteinExistence type="predicted"/>
<feature type="region of interest" description="Disordered" evidence="1">
    <location>
        <begin position="67"/>
        <end position="297"/>
    </location>
</feature>
<dbReference type="Proteomes" id="UP000314294">
    <property type="component" value="Unassembled WGS sequence"/>
</dbReference>
<feature type="compositionally biased region" description="Basic and acidic residues" evidence="1">
    <location>
        <begin position="402"/>
        <end position="413"/>
    </location>
</feature>
<feature type="region of interest" description="Disordered" evidence="1">
    <location>
        <begin position="686"/>
        <end position="710"/>
    </location>
</feature>
<dbReference type="AlphaFoldDB" id="A0A4Z2F294"/>
<keyword evidence="3" id="KW-1185">Reference proteome</keyword>
<feature type="region of interest" description="Disordered" evidence="1">
    <location>
        <begin position="372"/>
        <end position="476"/>
    </location>
</feature>
<name>A0A4Z2F294_9TELE</name>
<feature type="region of interest" description="Disordered" evidence="1">
    <location>
        <begin position="1"/>
        <end position="54"/>
    </location>
</feature>